<gene>
    <name evidence="2" type="ORF">C882_1846</name>
</gene>
<evidence type="ECO:0000313" key="2">
    <source>
        <dbReference type="EMBL" id="EKV27344.1"/>
    </source>
</evidence>
<accession>K9GRH6</accession>
<dbReference type="NCBIfam" id="NF038141">
    <property type="entry name" value="choice_anch_N"/>
    <property type="match status" value="1"/>
</dbReference>
<keyword evidence="1" id="KW-0732">Signal</keyword>
<evidence type="ECO:0008006" key="4">
    <source>
        <dbReference type="Google" id="ProtNLM"/>
    </source>
</evidence>
<feature type="chain" id="PRO_5003931280" description="PEP-CTERM protein-sorting domain-containing protein" evidence="1">
    <location>
        <begin position="25"/>
        <end position="247"/>
    </location>
</feature>
<evidence type="ECO:0000313" key="3">
    <source>
        <dbReference type="Proteomes" id="UP000009881"/>
    </source>
</evidence>
<reference evidence="2 3" key="1">
    <citation type="journal article" date="2013" name="Genome Announc.">
        <title>Draft Genome Sequence of an Alphaproteobacterium, Caenispirillum salinarum AK4(T), Isolated from a Solar Saltern.</title>
        <authorList>
            <person name="Khatri I."/>
            <person name="Singh A."/>
            <person name="Korpole S."/>
            <person name="Pinnaka A.K."/>
            <person name="Subramanian S."/>
        </authorList>
    </citation>
    <scope>NUCLEOTIDE SEQUENCE [LARGE SCALE GENOMIC DNA]</scope>
    <source>
        <strain evidence="2 3">AK4</strain>
    </source>
</reference>
<comment type="caution">
    <text evidence="2">The sequence shown here is derived from an EMBL/GenBank/DDBJ whole genome shotgun (WGS) entry which is preliminary data.</text>
</comment>
<name>K9GRH6_9PROT</name>
<protein>
    <recommendedName>
        <fullName evidence="4">PEP-CTERM protein-sorting domain-containing protein</fullName>
    </recommendedName>
</protein>
<feature type="signal peptide" evidence="1">
    <location>
        <begin position="1"/>
        <end position="24"/>
    </location>
</feature>
<evidence type="ECO:0000256" key="1">
    <source>
        <dbReference type="SAM" id="SignalP"/>
    </source>
</evidence>
<dbReference type="EMBL" id="ANHY01000020">
    <property type="protein sequence ID" value="EKV27344.1"/>
    <property type="molecule type" value="Genomic_DNA"/>
</dbReference>
<proteinExistence type="predicted"/>
<dbReference type="Proteomes" id="UP000009881">
    <property type="component" value="Unassembled WGS sequence"/>
</dbReference>
<sequence>MNRMLMLAGTLMTALLVAAAPARAEPALQLYIEGATYDTVTETWVFSGTDPFTLWAIGYVDHTGPISNVRLSAVYEKSVITGPVSISLTPVLTEGYGGFTDPSYADNPDYIQTVGDGSTPTLGDGSSLPNHGEYGADKEWQEFGLGDFTLTDSPIGDFMTAVPDGTDPAKQNKAQINAYQVVVSGLEAGSFVHFDLYDTIISGNKARAIFAPFSHDAAGDPNGIPAPGPLALMLVGLGLIGFARRRA</sequence>
<dbReference type="eggNOG" id="ENOG5033749">
    <property type="taxonomic scope" value="Bacteria"/>
</dbReference>
<organism evidence="2 3">
    <name type="scientific">Caenispirillum salinarum AK4</name>
    <dbReference type="NCBI Taxonomy" id="1238182"/>
    <lineage>
        <taxon>Bacteria</taxon>
        <taxon>Pseudomonadati</taxon>
        <taxon>Pseudomonadota</taxon>
        <taxon>Alphaproteobacteria</taxon>
        <taxon>Rhodospirillales</taxon>
        <taxon>Novispirillaceae</taxon>
        <taxon>Caenispirillum</taxon>
    </lineage>
</organism>
<dbReference type="AlphaFoldDB" id="K9GRH6"/>
<keyword evidence="3" id="KW-1185">Reference proteome</keyword>